<dbReference type="SMART" id="SM00490">
    <property type="entry name" value="HELICc"/>
    <property type="match status" value="1"/>
</dbReference>
<evidence type="ECO:0000313" key="11">
    <source>
        <dbReference type="EMBL" id="EES52853.1"/>
    </source>
</evidence>
<evidence type="ECO:0000256" key="8">
    <source>
        <dbReference type="ARBA" id="ARBA00049819"/>
    </source>
</evidence>
<keyword evidence="6" id="KW-0238">DNA-binding</keyword>
<keyword evidence="3" id="KW-0378">Hydrolase</keyword>
<dbReference type="Pfam" id="PF00271">
    <property type="entry name" value="Helicase_C"/>
    <property type="match status" value="1"/>
</dbReference>
<dbReference type="SUPFAM" id="SSF50249">
    <property type="entry name" value="Nucleic acid-binding proteins"/>
    <property type="match status" value="1"/>
</dbReference>
<reference evidence="11 12" key="1">
    <citation type="journal article" date="2009" name="Appl. Environ. Microbiol.">
        <title>Community genomic and proteomic analyses of chemoautotrophic iron-oxidizing "Leptospirillum rubarum" (Group II) and "Leptospirillum ferrodiazotrophum" (Group III) bacteria in acid mine drainage biofilms.</title>
        <authorList>
            <person name="Goltsman D.S."/>
            <person name="Denef V.J."/>
            <person name="Singer S.W."/>
            <person name="VerBerkmoes N.C."/>
            <person name="Lefsrud M."/>
            <person name="Mueller R.S."/>
            <person name="Dick G.J."/>
            <person name="Sun C.L."/>
            <person name="Wheeler K.E."/>
            <person name="Zemla A."/>
            <person name="Baker B.J."/>
            <person name="Hauser L."/>
            <person name="Land M."/>
            <person name="Shah M.B."/>
            <person name="Thelen M.P."/>
            <person name="Hettich R.L."/>
            <person name="Banfield J.F."/>
        </authorList>
    </citation>
    <scope>NUCLEOTIDE SEQUENCE [LARGE SCALE GENOMIC DNA]</scope>
</reference>
<proteinExistence type="predicted"/>
<evidence type="ECO:0000256" key="2">
    <source>
        <dbReference type="ARBA" id="ARBA00022763"/>
    </source>
</evidence>
<organism evidence="11 12">
    <name type="scientific">Leptospirillum ferrodiazotrophum</name>
    <dbReference type="NCBI Taxonomy" id="412449"/>
    <lineage>
        <taxon>Bacteria</taxon>
        <taxon>Pseudomonadati</taxon>
        <taxon>Nitrospirota</taxon>
        <taxon>Nitrospiria</taxon>
        <taxon>Nitrospirales</taxon>
        <taxon>Nitrospiraceae</taxon>
        <taxon>Leptospirillum</taxon>
    </lineage>
</organism>
<dbReference type="Pfam" id="PF17191">
    <property type="entry name" value="RecG_wedge"/>
    <property type="match status" value="1"/>
</dbReference>
<evidence type="ECO:0000259" key="10">
    <source>
        <dbReference type="PROSITE" id="PS51194"/>
    </source>
</evidence>
<name>C6HXM4_9BACT</name>
<feature type="domain" description="Helicase ATP-binding" evidence="9">
    <location>
        <begin position="298"/>
        <end position="457"/>
    </location>
</feature>
<dbReference type="EMBL" id="GG693873">
    <property type="protein sequence ID" value="EES52853.1"/>
    <property type="molecule type" value="Genomic_DNA"/>
</dbReference>
<dbReference type="GO" id="GO:0003678">
    <property type="term" value="F:DNA helicase activity"/>
    <property type="evidence" value="ECO:0007669"/>
    <property type="project" value="TreeGrafter"/>
</dbReference>
<dbReference type="Gene3D" id="2.40.50.140">
    <property type="entry name" value="Nucleic acid-binding proteins"/>
    <property type="match status" value="1"/>
</dbReference>
<dbReference type="InterPro" id="IPR045562">
    <property type="entry name" value="RecG_dom3_C"/>
</dbReference>
<dbReference type="GO" id="GO:0003677">
    <property type="term" value="F:DNA binding"/>
    <property type="evidence" value="ECO:0007669"/>
    <property type="project" value="UniProtKB-KW"/>
</dbReference>
<evidence type="ECO:0000256" key="4">
    <source>
        <dbReference type="ARBA" id="ARBA00022806"/>
    </source>
</evidence>
<keyword evidence="2" id="KW-0227">DNA damage</keyword>
<keyword evidence="5" id="KW-0067">ATP-binding</keyword>
<dbReference type="AlphaFoldDB" id="C6HXM4"/>
<gene>
    <name evidence="11" type="ORF">UBAL3_92050222</name>
</gene>
<dbReference type="InterPro" id="IPR014001">
    <property type="entry name" value="Helicase_ATP-bd"/>
</dbReference>
<dbReference type="InterPro" id="IPR011545">
    <property type="entry name" value="DEAD/DEAH_box_helicase_dom"/>
</dbReference>
<evidence type="ECO:0000256" key="5">
    <source>
        <dbReference type="ARBA" id="ARBA00022840"/>
    </source>
</evidence>
<feature type="domain" description="Helicase C-terminal" evidence="10">
    <location>
        <begin position="483"/>
        <end position="641"/>
    </location>
</feature>
<dbReference type="InterPro" id="IPR047112">
    <property type="entry name" value="RecG/Mfd"/>
</dbReference>
<dbReference type="InterPro" id="IPR001650">
    <property type="entry name" value="Helicase_C-like"/>
</dbReference>
<dbReference type="Proteomes" id="UP000009374">
    <property type="component" value="Unassembled WGS sequence"/>
</dbReference>
<dbReference type="GO" id="GO:0016787">
    <property type="term" value="F:hydrolase activity"/>
    <property type="evidence" value="ECO:0007669"/>
    <property type="project" value="UniProtKB-KW"/>
</dbReference>
<evidence type="ECO:0000256" key="7">
    <source>
        <dbReference type="ARBA" id="ARBA00023204"/>
    </source>
</evidence>
<dbReference type="PROSITE" id="PS51192">
    <property type="entry name" value="HELICASE_ATP_BIND_1"/>
    <property type="match status" value="1"/>
</dbReference>
<dbReference type="Pfam" id="PF19833">
    <property type="entry name" value="RecG_dom3_C"/>
    <property type="match status" value="1"/>
</dbReference>
<dbReference type="PROSITE" id="PS51194">
    <property type="entry name" value="HELICASE_CTER"/>
    <property type="match status" value="1"/>
</dbReference>
<accession>C6HXM4</accession>
<keyword evidence="7" id="KW-0234">DNA repair</keyword>
<keyword evidence="12" id="KW-1185">Reference proteome</keyword>
<dbReference type="PANTHER" id="PTHR47964">
    <property type="entry name" value="ATP-DEPENDENT DNA HELICASE HOMOLOG RECG, CHLOROPLASTIC"/>
    <property type="match status" value="1"/>
</dbReference>
<dbReference type="InterPro" id="IPR033454">
    <property type="entry name" value="RecG_wedge"/>
</dbReference>
<protein>
    <recommendedName>
        <fullName evidence="8">Probable DNA 3'-5' helicase RecG</fullName>
    </recommendedName>
</protein>
<dbReference type="GO" id="GO:0006281">
    <property type="term" value="P:DNA repair"/>
    <property type="evidence" value="ECO:0007669"/>
    <property type="project" value="UniProtKB-KW"/>
</dbReference>
<dbReference type="SMART" id="SM00487">
    <property type="entry name" value="DEXDc"/>
    <property type="match status" value="1"/>
</dbReference>
<evidence type="ECO:0000313" key="12">
    <source>
        <dbReference type="Proteomes" id="UP000009374"/>
    </source>
</evidence>
<dbReference type="CDD" id="cd04488">
    <property type="entry name" value="RecG_wedge_OBF"/>
    <property type="match status" value="1"/>
</dbReference>
<dbReference type="Pfam" id="PF00270">
    <property type="entry name" value="DEAD"/>
    <property type="match status" value="1"/>
</dbReference>
<dbReference type="NCBIfam" id="NF008168">
    <property type="entry name" value="PRK10917.2-2"/>
    <property type="match status" value="1"/>
</dbReference>
<evidence type="ECO:0000256" key="3">
    <source>
        <dbReference type="ARBA" id="ARBA00022801"/>
    </source>
</evidence>
<evidence type="ECO:0000259" key="9">
    <source>
        <dbReference type="PROSITE" id="PS51192"/>
    </source>
</evidence>
<sequence length="711" mass="79891">MASPPFPRLKLTAPLSSFPSIGPRRQARLERRGLSTVLDLLYCFPYRYEDRRIRLVVSELTEGAEQGFVATVRSIRKKIVPKIKAPIIEATVYDRSGEIPVVWFGQEYLLKHLPEGSQAFFFGKVEYSSYSRGLVLRSPVVEPIDPEQGLRRSYHIGRIVPVYREEAGLSTGVFRRIVGDVLRALWGEAFDPLPESVCREAHLMGWFPAIVEMHFPRETERPMEELLLPGYPPRDRIVFEEFFLLEYLMMLRRQGVHHSGRMWVPAEEGHDPVAAFERQAPFPLTGAQQRACREIARDFAQPHPMNRFLLGDVGSGKTLVAAFAMLQALRAGCQTAFLAPTEILAQQHCRTLAALLKEEPPVLLSQSVKGLDRRRLLSGIAEGRHRVIVGTHAIIEEGVVFEKLGLVVIDEQHKFGVAQRKALWSKGPNPDILVMTATPIPRSLALSYYGDLEISLLDELPPGRQPVETRIVPKADESFWKKKVAPVLARSEQVFVVLPLVEESEKVDAKNAQDVHGYLSSIFPHVRVGLLTGRMAGEEKESVMEAFRTGEISILVATTVIEVGVDIPRASVMVVENAERFGLAQLHQLRGRIGRGGLPGTFYLVPGEGMGDDGRRRLRILEEYSDGFHVAEEDLRMRGPGEFMGVRQSGLPMFVVADLVRDAEVLFRARQLAASYVEGAAGRMEAAWEQSGLEEFLRLRYREVDVWLSIR</sequence>
<keyword evidence="4 11" id="KW-0347">Helicase</keyword>
<keyword evidence="1" id="KW-0547">Nucleotide-binding</keyword>
<evidence type="ECO:0000256" key="6">
    <source>
        <dbReference type="ARBA" id="ARBA00023125"/>
    </source>
</evidence>
<dbReference type="SUPFAM" id="SSF52540">
    <property type="entry name" value="P-loop containing nucleoside triphosphate hydrolases"/>
    <property type="match status" value="2"/>
</dbReference>
<dbReference type="CDD" id="cd17992">
    <property type="entry name" value="DEXHc_RecG"/>
    <property type="match status" value="1"/>
</dbReference>
<dbReference type="Gene3D" id="3.40.50.300">
    <property type="entry name" value="P-loop containing nucleotide triphosphate hydrolases"/>
    <property type="match status" value="2"/>
</dbReference>
<dbReference type="PANTHER" id="PTHR47964:SF1">
    <property type="entry name" value="ATP-DEPENDENT DNA HELICASE HOMOLOG RECG, CHLOROPLASTIC"/>
    <property type="match status" value="1"/>
</dbReference>
<dbReference type="GO" id="GO:0005524">
    <property type="term" value="F:ATP binding"/>
    <property type="evidence" value="ECO:0007669"/>
    <property type="project" value="UniProtKB-KW"/>
</dbReference>
<dbReference type="InterPro" id="IPR012340">
    <property type="entry name" value="NA-bd_OB-fold"/>
</dbReference>
<dbReference type="InterPro" id="IPR027417">
    <property type="entry name" value="P-loop_NTPase"/>
</dbReference>
<evidence type="ECO:0000256" key="1">
    <source>
        <dbReference type="ARBA" id="ARBA00022741"/>
    </source>
</evidence>